<dbReference type="Gene3D" id="2.120.10.80">
    <property type="entry name" value="Kelch-type beta propeller"/>
    <property type="match status" value="1"/>
</dbReference>
<proteinExistence type="predicted"/>
<dbReference type="STRING" id="35608.A0A2U1K8Q8"/>
<protein>
    <submittedName>
        <fullName evidence="2">F-box domain-containing protein</fullName>
    </submittedName>
</protein>
<dbReference type="AlphaFoldDB" id="A0A2U1K8Q8"/>
<dbReference type="PANTHER" id="PTHR31672:SF13">
    <property type="entry name" value="F-BOX PROTEIN CPR30-LIKE"/>
    <property type="match status" value="1"/>
</dbReference>
<dbReference type="InterPro" id="IPR011043">
    <property type="entry name" value="Gal_Oxase/kelch_b-propeller"/>
</dbReference>
<reference evidence="2 3" key="1">
    <citation type="journal article" date="2018" name="Mol. Plant">
        <title>The genome of Artemisia annua provides insight into the evolution of Asteraceae family and artemisinin biosynthesis.</title>
        <authorList>
            <person name="Shen Q."/>
            <person name="Zhang L."/>
            <person name="Liao Z."/>
            <person name="Wang S."/>
            <person name="Yan T."/>
            <person name="Shi P."/>
            <person name="Liu M."/>
            <person name="Fu X."/>
            <person name="Pan Q."/>
            <person name="Wang Y."/>
            <person name="Lv Z."/>
            <person name="Lu X."/>
            <person name="Zhang F."/>
            <person name="Jiang W."/>
            <person name="Ma Y."/>
            <person name="Chen M."/>
            <person name="Hao X."/>
            <person name="Li L."/>
            <person name="Tang Y."/>
            <person name="Lv G."/>
            <person name="Zhou Y."/>
            <person name="Sun X."/>
            <person name="Brodelius P.E."/>
            <person name="Rose J.K.C."/>
            <person name="Tang K."/>
        </authorList>
    </citation>
    <scope>NUCLEOTIDE SEQUENCE [LARGE SCALE GENOMIC DNA]</scope>
    <source>
        <strain evidence="3">cv. Huhao1</strain>
        <tissue evidence="2">Leaf</tissue>
    </source>
</reference>
<keyword evidence="3" id="KW-1185">Reference proteome</keyword>
<sequence length="350" mass="40157">MLDEYLPEDIVYNILDRIPKKRLLRFQCVSKHSHRLISDFINSKSRRMILLNEQQPFEVINEHDNAILTVSPPCRIQQYYGDRNRIIGTLNGIVVMINAFDGDIILYNPFTGAVKNIPDTSCHDHSSRNFYAYGFGYGTTADDLKIVMIHGSSNGYGSYSTTNFCDVFSLKTRSWNAISNLNSVYYFEGNYNDSVFVNGYLYWMVHDCRRRGVILALDLKNMIFSEIEFPCAQVKTCYLGTFKGSLCAICLQTNNPKYELWVIKGHGQKKSWSKVCSLTSLLEEKCISTFHRWSMLMCILDEGKIVMDKNGDVIIYDMLNDSHKKVQTLTSRHYGLQAIEYVESCASLSL</sequence>
<comment type="caution">
    <text evidence="2">The sequence shown here is derived from an EMBL/GenBank/DDBJ whole genome shotgun (WGS) entry which is preliminary data.</text>
</comment>
<dbReference type="InterPro" id="IPR006527">
    <property type="entry name" value="F-box-assoc_dom_typ1"/>
</dbReference>
<dbReference type="InterPro" id="IPR050796">
    <property type="entry name" value="SCF_F-box_component"/>
</dbReference>
<dbReference type="NCBIfam" id="TIGR01640">
    <property type="entry name" value="F_box_assoc_1"/>
    <property type="match status" value="1"/>
</dbReference>
<dbReference type="InterPro" id="IPR017451">
    <property type="entry name" value="F-box-assoc_interact_dom"/>
</dbReference>
<evidence type="ECO:0000313" key="2">
    <source>
        <dbReference type="EMBL" id="PWA13699.1"/>
    </source>
</evidence>
<dbReference type="Pfam" id="PF07734">
    <property type="entry name" value="FBA_1"/>
    <property type="match status" value="1"/>
</dbReference>
<dbReference type="InterPro" id="IPR001810">
    <property type="entry name" value="F-box_dom"/>
</dbReference>
<dbReference type="PROSITE" id="PS50181">
    <property type="entry name" value="FBOX"/>
    <property type="match status" value="1"/>
</dbReference>
<dbReference type="EMBL" id="PKPP01035357">
    <property type="protein sequence ID" value="PWA13699.1"/>
    <property type="molecule type" value="Genomic_DNA"/>
</dbReference>
<dbReference type="SUPFAM" id="SSF81383">
    <property type="entry name" value="F-box domain"/>
    <property type="match status" value="1"/>
</dbReference>
<dbReference type="InterPro" id="IPR015915">
    <property type="entry name" value="Kelch-typ_b-propeller"/>
</dbReference>
<organism evidence="2 3">
    <name type="scientific">Artemisia annua</name>
    <name type="common">Sweet wormwood</name>
    <dbReference type="NCBI Taxonomy" id="35608"/>
    <lineage>
        <taxon>Eukaryota</taxon>
        <taxon>Viridiplantae</taxon>
        <taxon>Streptophyta</taxon>
        <taxon>Embryophyta</taxon>
        <taxon>Tracheophyta</taxon>
        <taxon>Spermatophyta</taxon>
        <taxon>Magnoliopsida</taxon>
        <taxon>eudicotyledons</taxon>
        <taxon>Gunneridae</taxon>
        <taxon>Pentapetalae</taxon>
        <taxon>asterids</taxon>
        <taxon>campanulids</taxon>
        <taxon>Asterales</taxon>
        <taxon>Asteraceae</taxon>
        <taxon>Asteroideae</taxon>
        <taxon>Anthemideae</taxon>
        <taxon>Artemisiinae</taxon>
        <taxon>Artemisia</taxon>
    </lineage>
</organism>
<dbReference type="OrthoDB" id="591557at2759"/>
<dbReference type="Pfam" id="PF00646">
    <property type="entry name" value="F-box"/>
    <property type="match status" value="1"/>
</dbReference>
<gene>
    <name evidence="2" type="ORF">CTI12_AA631330</name>
</gene>
<name>A0A2U1K8Q8_ARTAN</name>
<dbReference type="Proteomes" id="UP000245207">
    <property type="component" value="Unassembled WGS sequence"/>
</dbReference>
<dbReference type="SUPFAM" id="SSF50965">
    <property type="entry name" value="Galactose oxidase, central domain"/>
    <property type="match status" value="1"/>
</dbReference>
<dbReference type="InterPro" id="IPR036047">
    <property type="entry name" value="F-box-like_dom_sf"/>
</dbReference>
<accession>A0A2U1K8Q8</accession>
<evidence type="ECO:0000259" key="1">
    <source>
        <dbReference type="PROSITE" id="PS50181"/>
    </source>
</evidence>
<evidence type="ECO:0000313" key="3">
    <source>
        <dbReference type="Proteomes" id="UP000245207"/>
    </source>
</evidence>
<dbReference type="PANTHER" id="PTHR31672">
    <property type="entry name" value="BNACNNG10540D PROTEIN"/>
    <property type="match status" value="1"/>
</dbReference>
<feature type="domain" description="F-box" evidence="1">
    <location>
        <begin position="1"/>
        <end position="48"/>
    </location>
</feature>